<organism evidence="9 10">
    <name type="scientific">Candidatus Eisenbergiella merdigallinarum</name>
    <dbReference type="NCBI Taxonomy" id="2838552"/>
    <lineage>
        <taxon>Bacteria</taxon>
        <taxon>Bacillati</taxon>
        <taxon>Bacillota</taxon>
        <taxon>Clostridia</taxon>
        <taxon>Lachnospirales</taxon>
        <taxon>Lachnospiraceae</taxon>
        <taxon>Eisenbergiella</taxon>
    </lineage>
</organism>
<keyword evidence="5 8" id="KW-1133">Transmembrane helix</keyword>
<feature type="transmembrane region" description="Helical" evidence="8">
    <location>
        <begin position="12"/>
        <end position="41"/>
    </location>
</feature>
<dbReference type="InterPro" id="IPR028362">
    <property type="entry name" value="AlgI"/>
</dbReference>
<evidence type="ECO:0000256" key="6">
    <source>
        <dbReference type="ARBA" id="ARBA00023136"/>
    </source>
</evidence>
<evidence type="ECO:0000256" key="3">
    <source>
        <dbReference type="ARBA" id="ARBA00022475"/>
    </source>
</evidence>
<evidence type="ECO:0000256" key="2">
    <source>
        <dbReference type="ARBA" id="ARBA00010323"/>
    </source>
</evidence>
<dbReference type="Proteomes" id="UP000886883">
    <property type="component" value="Unassembled WGS sequence"/>
</dbReference>
<keyword evidence="7" id="KW-0808">Transferase</keyword>
<dbReference type="InterPro" id="IPR051085">
    <property type="entry name" value="MB_O-acyltransferase"/>
</dbReference>
<dbReference type="GO" id="GO:0042121">
    <property type="term" value="P:alginic acid biosynthetic process"/>
    <property type="evidence" value="ECO:0007669"/>
    <property type="project" value="InterPro"/>
</dbReference>
<dbReference type="EMBL" id="DWXE01000014">
    <property type="protein sequence ID" value="HJB90668.1"/>
    <property type="molecule type" value="Genomic_DNA"/>
</dbReference>
<evidence type="ECO:0000256" key="7">
    <source>
        <dbReference type="PIRNR" id="PIRNR016636"/>
    </source>
</evidence>
<feature type="transmembrane region" description="Helical" evidence="8">
    <location>
        <begin position="127"/>
        <end position="147"/>
    </location>
</feature>
<dbReference type="PANTHER" id="PTHR13285:SF18">
    <property type="entry name" value="PROTEIN-CYSTEINE N-PALMITOYLTRANSFERASE RASP"/>
    <property type="match status" value="1"/>
</dbReference>
<dbReference type="Pfam" id="PF03062">
    <property type="entry name" value="MBOAT"/>
    <property type="match status" value="1"/>
</dbReference>
<evidence type="ECO:0000256" key="8">
    <source>
        <dbReference type="SAM" id="Phobius"/>
    </source>
</evidence>
<comment type="caution">
    <text evidence="9">The sequence shown here is derived from an EMBL/GenBank/DDBJ whole genome shotgun (WGS) entry which is preliminary data.</text>
</comment>
<feature type="transmembrane region" description="Helical" evidence="8">
    <location>
        <begin position="308"/>
        <end position="326"/>
    </location>
</feature>
<evidence type="ECO:0000256" key="1">
    <source>
        <dbReference type="ARBA" id="ARBA00004651"/>
    </source>
</evidence>
<evidence type="ECO:0000256" key="4">
    <source>
        <dbReference type="ARBA" id="ARBA00022692"/>
    </source>
</evidence>
<dbReference type="InterPro" id="IPR024194">
    <property type="entry name" value="Ac/AlaTfrase_AlgI/DltB"/>
</dbReference>
<feature type="transmembrane region" description="Helical" evidence="8">
    <location>
        <begin position="338"/>
        <end position="367"/>
    </location>
</feature>
<evidence type="ECO:0000313" key="9">
    <source>
        <dbReference type="EMBL" id="HJB90668.1"/>
    </source>
</evidence>
<evidence type="ECO:0000256" key="5">
    <source>
        <dbReference type="ARBA" id="ARBA00022989"/>
    </source>
</evidence>
<feature type="transmembrane region" description="Helical" evidence="8">
    <location>
        <begin position="95"/>
        <end position="115"/>
    </location>
</feature>
<feature type="transmembrane region" description="Helical" evidence="8">
    <location>
        <begin position="387"/>
        <end position="407"/>
    </location>
</feature>
<sequence length="444" mass="50464">MVFGSLEFLFRYLPLFLLIFYLVPNRFKTFVLFAFSVLLYALGEPKYVLLLLGMSLVNWLFGRSAEAGSKKWLAVAVACNAGMLVYFKLSNAFDRSFLLPVGISFYTFKSISYLADVYRKRIPGERSFLRFATYLCMFPQIVSGPIMRYEDARDGMTCSAYRLTRVEDGLKRVVAGLAAKVLIADRLGILWNDVQTVGFESISTPLAWLGMAAYSLQLYFDFAGYSLIAVGIGQMIGFPVIENFRYPYASRSVSEFYRRWHMTLGSWFKDYVYIPLGGSRRGTKRTALNLMLVWALTGFWHGNGLHFLLWGLLLGALVVAEKLWLGRFLDRYRILSHLYVLFVIPMTWIVFAVDSLPQIGVYFARLFPFFGVGEAVNPGDFIKELSIFAPTLAAAALFCIPAVGIWCEKHRRNTVVVLALFVLFWAAVYRISNAANNPFLYANF</sequence>
<feature type="transmembrane region" description="Helical" evidence="8">
    <location>
        <begin position="414"/>
        <end position="432"/>
    </location>
</feature>
<reference evidence="9" key="1">
    <citation type="journal article" date="2021" name="PeerJ">
        <title>Extensive microbial diversity within the chicken gut microbiome revealed by metagenomics and culture.</title>
        <authorList>
            <person name="Gilroy R."/>
            <person name="Ravi A."/>
            <person name="Getino M."/>
            <person name="Pursley I."/>
            <person name="Horton D.L."/>
            <person name="Alikhan N.F."/>
            <person name="Baker D."/>
            <person name="Gharbi K."/>
            <person name="Hall N."/>
            <person name="Watson M."/>
            <person name="Adriaenssens E.M."/>
            <person name="Foster-Nyarko E."/>
            <person name="Jarju S."/>
            <person name="Secka A."/>
            <person name="Antonio M."/>
            <person name="Oren A."/>
            <person name="Chaudhuri R.R."/>
            <person name="La Ragione R."/>
            <person name="Hildebrand F."/>
            <person name="Pallen M.J."/>
        </authorList>
    </citation>
    <scope>NUCLEOTIDE SEQUENCE</scope>
    <source>
        <strain evidence="9">USAMLcec3-2134</strain>
    </source>
</reference>
<gene>
    <name evidence="9" type="ORF">H9763_04270</name>
</gene>
<reference evidence="9" key="2">
    <citation type="submission" date="2021-04" db="EMBL/GenBank/DDBJ databases">
        <authorList>
            <person name="Gilroy R."/>
        </authorList>
    </citation>
    <scope>NUCLEOTIDE SEQUENCE</scope>
    <source>
        <strain evidence="9">USAMLcec3-2134</strain>
    </source>
</reference>
<comment type="subcellular location">
    <subcellularLocation>
        <location evidence="1">Cell membrane</location>
        <topology evidence="1">Multi-pass membrane protein</topology>
    </subcellularLocation>
</comment>
<dbReference type="PIRSF" id="PIRSF500217">
    <property type="entry name" value="AlgI"/>
    <property type="match status" value="1"/>
</dbReference>
<keyword evidence="3 7" id="KW-1003">Cell membrane</keyword>
<protein>
    <submittedName>
        <fullName evidence="9">MBOAT family protein</fullName>
    </submittedName>
</protein>
<comment type="similarity">
    <text evidence="2 7">Belongs to the membrane-bound acyltransferase family.</text>
</comment>
<feature type="transmembrane region" description="Helical" evidence="8">
    <location>
        <begin position="222"/>
        <end position="241"/>
    </location>
</feature>
<dbReference type="GO" id="GO:0016746">
    <property type="term" value="F:acyltransferase activity"/>
    <property type="evidence" value="ECO:0007669"/>
    <property type="project" value="UniProtKB-KW"/>
</dbReference>
<keyword evidence="6 7" id="KW-0472">Membrane</keyword>
<dbReference type="PIRSF" id="PIRSF016636">
    <property type="entry name" value="AlgI_DltB"/>
    <property type="match status" value="1"/>
</dbReference>
<feature type="transmembrane region" description="Helical" evidence="8">
    <location>
        <begin position="72"/>
        <end position="89"/>
    </location>
</feature>
<keyword evidence="7" id="KW-0012">Acyltransferase</keyword>
<dbReference type="AlphaFoldDB" id="A0A9D2SD64"/>
<dbReference type="GO" id="GO:0005886">
    <property type="term" value="C:plasma membrane"/>
    <property type="evidence" value="ECO:0007669"/>
    <property type="project" value="UniProtKB-SubCell"/>
</dbReference>
<proteinExistence type="inferred from homology"/>
<keyword evidence="4 8" id="KW-0812">Transmembrane</keyword>
<dbReference type="InterPro" id="IPR004299">
    <property type="entry name" value="MBOAT_fam"/>
</dbReference>
<name>A0A9D2SD64_9FIRM</name>
<evidence type="ECO:0000313" key="10">
    <source>
        <dbReference type="Proteomes" id="UP000886883"/>
    </source>
</evidence>
<dbReference type="PANTHER" id="PTHR13285">
    <property type="entry name" value="ACYLTRANSFERASE"/>
    <property type="match status" value="1"/>
</dbReference>
<accession>A0A9D2SD64</accession>